<gene>
    <name evidence="2" type="primary">EE27</name>
</gene>
<dbReference type="OrthoDB" id="38653at10239"/>
<sequence>MTTPTDYKRNYLLLLLLSVCYKLSKEAPISHMEISPSNRPTRSEQRSAVSPYSRPDFSRWNNVTNVLLESAPSVCGDIVAKAVCAYFCIEAAYRVKTYNFRHVNPT</sequence>
<evidence type="ECO:0000313" key="2">
    <source>
        <dbReference type="EMBL" id="AHC02824.1"/>
    </source>
</evidence>
<proteinExistence type="predicted"/>
<dbReference type="KEGG" id="vg:20098486"/>
<dbReference type="GeneID" id="20098486"/>
<accession>A0A075CZS5</accession>
<dbReference type="EMBL" id="KF921519">
    <property type="protein sequence ID" value="AHC02824.1"/>
    <property type="molecule type" value="Genomic_DNA"/>
</dbReference>
<reference evidence="2 3" key="1">
    <citation type="submission" date="2013-11" db="EMBL/GenBank/DDBJ databases">
        <title>Genome sequence of elephant endotheliotropic herpesvirus 5.</title>
        <authorList>
            <person name="Wilkie G.S."/>
            <person name="Davison A.J."/>
            <person name="Denk D."/>
            <person name="Kerr K."/>
            <person name="Redrobe S."/>
            <person name="Steinbach F."/>
            <person name="Dastjerdi A."/>
        </authorList>
    </citation>
    <scope>NUCLEOTIDE SEQUENCE [LARGE SCALE GENOMIC DNA]</scope>
    <source>
        <strain evidence="2 3">Vijay</strain>
    </source>
</reference>
<feature type="compositionally biased region" description="Polar residues" evidence="1">
    <location>
        <begin position="35"/>
        <end position="50"/>
    </location>
</feature>
<protein>
    <submittedName>
        <fullName evidence="2">Protein EE27</fullName>
    </submittedName>
</protein>
<dbReference type="RefSeq" id="YP_009052048.1">
    <property type="nucleotide sequence ID" value="NC_024696.1"/>
</dbReference>
<keyword evidence="3" id="KW-1185">Reference proteome</keyword>
<evidence type="ECO:0000313" key="3">
    <source>
        <dbReference type="Proteomes" id="UP000152474"/>
    </source>
</evidence>
<organism evidence="2 3">
    <name type="scientific">Elephant endotheliotropic herpesvirus 5</name>
    <dbReference type="NCBI Taxonomy" id="768738"/>
    <lineage>
        <taxon>Viruses</taxon>
        <taxon>Duplodnaviria</taxon>
        <taxon>Heunggongvirae</taxon>
        <taxon>Peploviricota</taxon>
        <taxon>Herviviricetes</taxon>
        <taxon>Herpesvirales</taxon>
        <taxon>Orthoherpesviridae</taxon>
        <taxon>Betaherpesvirinae</taxon>
        <taxon>Proboscivirus</taxon>
    </lineage>
</organism>
<feature type="region of interest" description="Disordered" evidence="1">
    <location>
        <begin position="32"/>
        <end position="53"/>
    </location>
</feature>
<name>A0A075CZS5_9BETA</name>
<evidence type="ECO:0000256" key="1">
    <source>
        <dbReference type="SAM" id="MobiDB-lite"/>
    </source>
</evidence>
<dbReference type="Proteomes" id="UP000152474">
    <property type="component" value="Segment"/>
</dbReference>